<comment type="caution">
    <text evidence="4">The sequence shown here is derived from an EMBL/GenBank/DDBJ whole genome shotgun (WGS) entry which is preliminary data.</text>
</comment>
<feature type="compositionally biased region" description="Polar residues" evidence="3">
    <location>
        <begin position="71"/>
        <end position="87"/>
    </location>
</feature>
<dbReference type="STRING" id="101091.A0A1C7NCV8"/>
<dbReference type="InterPro" id="IPR050767">
    <property type="entry name" value="Sel1_AlgK"/>
</dbReference>
<sequence length="1754" mass="196569">MGNNASTNKSDALLRSSSRSKQNKVQKFPSPSITSTRISSPQPTPTNSTDQRISLQSHEEQPVTTIAIPENTPSTAITSLGLSSISENKQKRTSDASSHLNKLPISTTPDRQSGAYYRRTKPQRSGRSRDRYSSTLSVSGFSSSIGDTFHFSMVGDSTITDITNASSFSVNSFLDKVGEDNNYIMTIPDSDFTDDLLLLRNNNNNTPCIDHVSTTEDILDLLTSYSDSTYDILTSIFGSERIRTNSELQKEAFVAAETWSLRPTDVIAKVIVACSKLCGWGTTKNPKKGFNELQALADKGVWEAFYYLGQCYHYGIEQASETHNLSGRPLSTQVIQPIDCEQAIYWYLKVIEKQKDLPSDRVRFYVAEAQFRVAAINFASDQISIDNVEENIAYLKESVAAGNRKSEFSMGLLLEIGLITDALEAKEYYLRSARKGYSPAQIQLALILRGEESSESISWLSNAARLGDPRAFYHLGESYEFGKGVKADPIIAAHNYQTAAERYNHHISEFRLGMHYLHGGLDLGEDHTKAFHYLQRAANGGYADAQYLFGMMYRDGKVPHSGTRNSRQSSTEISRNNKEAFRWIRKAAAQRMHTAITQIANCYEEGVGTAVNYALAEEYYGIAVSIPGRHLPSAQQTYARFLHKNGKYEKALEMYLYASGIQSSPLNTHPPSQAISRAAKRMIALFYLDDKDTSTPYKPKEGFNILMSLAKSEDAGAHYWVAVCYEEGVPGVVDIDLSKSFEHYVISANLGMSDSQFQVGHMLCKGVGVAEDRLAAFKWFKKSAEKNNAKAMYYIGIYYYNGSGSIARNHEQASLYFKRSAELGHVESMVSYAQMCQDQSRSLSAADAKKLQAESLKWYTKSAKHNHTTALRELGRLYGAKSDFKASFEYYFKAAQLNDALSCLFLGGYYENGQGVSIDTQTALKYYAKAIELGQPTALFAIAELYEKLKEHEKAYSFYKKVIQDPRISMNFKSKKTSKLKVALYSLHYDPHTLLSDKPEKSKIVSTKFDSIPSLLSQEEAFDILLKLATEEKFPDAFNWIAECYQDARGVSQSISESIHWRVRAAQEANDLNAAMKLASMYEHGTGGVQKNTAYSYQLYQMCAERNNVISQHKLGMVFWRGYDTIPINLGMAVIWFTRSARQGYAPSHWALGQIALENGDLHIAIAWWETATKLNSTLSLIRQDPIDVDHLLTTTGDSEALVILGKIIQDQKEPVLTTDTSCHIVDQIERYSRAQQENHGLAIRCFGQAASMGNVEGMYLAAEAWNRDRDYPVALEYYEKAASRGHIPSRIMCATYQIYGLGGKRANPEAGYKELLKCSRYNASAFVQLGKCYEQGLGTPKDIDKARELYHMSIEETNSSESMFRIGQMCSNETADGKMEALYWYRCAVNRDNHPRANYHIGLHDAQEIQNGHSGPDMLAAVQHLRAAAKQGEVDAMFELGQLLLMLINEKCAMFPVDLQAEGINWYEAAADLGSCDAHRELGNLYHTGRDESALSPDDSMYHPVFFVPQDFERAFDHFGYAAHLGDKTSALFLGTYYEHGICVPPNLELAETWYTSAIKLGAEEVSALDHPSGWWPAQLCLARVLHQNEETRDQAYTLFKTVYTHKPEQHLAYLEMILAQYELYGLGGVPVQAEDAVAKLLKLAEEGYLKAFFPIAQCYEHGIGIEKDLSKALQWYVLLVHSPIATDQDTLDTSDHEDLSNAYFCLAEYYRQGVVVEVDLEKSDMLYRISAERGCKKAKYYLSSCCQDKAST</sequence>
<dbReference type="PANTHER" id="PTHR11102">
    <property type="entry name" value="SEL-1-LIKE PROTEIN"/>
    <property type="match status" value="1"/>
</dbReference>
<feature type="compositionally biased region" description="Polar residues" evidence="3">
    <location>
        <begin position="95"/>
        <end position="111"/>
    </location>
</feature>
<dbReference type="InParanoid" id="A0A1C7NCV8"/>
<evidence type="ECO:0000256" key="2">
    <source>
        <dbReference type="PROSITE-ProRule" id="PRU00339"/>
    </source>
</evidence>
<feature type="repeat" description="TPR" evidence="2">
    <location>
        <begin position="868"/>
        <end position="901"/>
    </location>
</feature>
<dbReference type="OrthoDB" id="2242379at2759"/>
<feature type="region of interest" description="Disordered" evidence="3">
    <location>
        <begin position="1"/>
        <end position="134"/>
    </location>
</feature>
<dbReference type="InterPro" id="IPR006597">
    <property type="entry name" value="Sel1-like"/>
</dbReference>
<organism evidence="4 5">
    <name type="scientific">Choanephora cucurbitarum</name>
    <dbReference type="NCBI Taxonomy" id="101091"/>
    <lineage>
        <taxon>Eukaryota</taxon>
        <taxon>Fungi</taxon>
        <taxon>Fungi incertae sedis</taxon>
        <taxon>Mucoromycota</taxon>
        <taxon>Mucoromycotina</taxon>
        <taxon>Mucoromycetes</taxon>
        <taxon>Mucorales</taxon>
        <taxon>Mucorineae</taxon>
        <taxon>Choanephoraceae</taxon>
        <taxon>Choanephoroideae</taxon>
        <taxon>Choanephora</taxon>
    </lineage>
</organism>
<keyword evidence="5" id="KW-1185">Reference proteome</keyword>
<dbReference type="InterPro" id="IPR019734">
    <property type="entry name" value="TPR_rpt"/>
</dbReference>
<dbReference type="Pfam" id="PF08238">
    <property type="entry name" value="Sel1"/>
    <property type="match status" value="26"/>
</dbReference>
<accession>A0A1C7NCV8</accession>
<proteinExistence type="inferred from homology"/>
<evidence type="ECO:0000256" key="1">
    <source>
        <dbReference type="ARBA" id="ARBA00038101"/>
    </source>
</evidence>
<keyword evidence="2" id="KW-0802">TPR repeat</keyword>
<dbReference type="InterPro" id="IPR011990">
    <property type="entry name" value="TPR-like_helical_dom_sf"/>
</dbReference>
<comment type="similarity">
    <text evidence="1">Belongs to the sel-1 family.</text>
</comment>
<evidence type="ECO:0000256" key="3">
    <source>
        <dbReference type="SAM" id="MobiDB-lite"/>
    </source>
</evidence>
<feature type="compositionally biased region" description="Low complexity" evidence="3">
    <location>
        <begin position="29"/>
        <end position="41"/>
    </location>
</feature>
<feature type="compositionally biased region" description="Polar residues" evidence="3">
    <location>
        <begin position="47"/>
        <end position="56"/>
    </location>
</feature>
<evidence type="ECO:0000313" key="5">
    <source>
        <dbReference type="Proteomes" id="UP000093000"/>
    </source>
</evidence>
<dbReference type="Proteomes" id="UP000093000">
    <property type="component" value="Unassembled WGS sequence"/>
</dbReference>
<dbReference type="Gene3D" id="1.25.40.10">
    <property type="entry name" value="Tetratricopeptide repeat domain"/>
    <property type="match status" value="7"/>
</dbReference>
<dbReference type="PROSITE" id="PS50005">
    <property type="entry name" value="TPR"/>
    <property type="match status" value="1"/>
</dbReference>
<protein>
    <submittedName>
        <fullName evidence="4">Protein sel-1 2</fullName>
    </submittedName>
</protein>
<dbReference type="SUPFAM" id="SSF81901">
    <property type="entry name" value="HCP-like"/>
    <property type="match status" value="8"/>
</dbReference>
<reference evidence="4 5" key="1">
    <citation type="submission" date="2016-03" db="EMBL/GenBank/DDBJ databases">
        <title>Choanephora cucurbitarum.</title>
        <authorList>
            <person name="Min B."/>
            <person name="Park H."/>
            <person name="Park J.-H."/>
            <person name="Shin H.-D."/>
            <person name="Choi I.-G."/>
        </authorList>
    </citation>
    <scope>NUCLEOTIDE SEQUENCE [LARGE SCALE GENOMIC DNA]</scope>
    <source>
        <strain evidence="4 5">KUS-F28377</strain>
    </source>
</reference>
<dbReference type="SMART" id="SM00028">
    <property type="entry name" value="TPR"/>
    <property type="match status" value="6"/>
</dbReference>
<gene>
    <name evidence="4" type="primary">SEL1L2_0</name>
    <name evidence="4" type="ORF">A0J61_04988</name>
</gene>
<feature type="compositionally biased region" description="Polar residues" evidence="3">
    <location>
        <begin position="1"/>
        <end position="25"/>
    </location>
</feature>
<dbReference type="SMART" id="SM00671">
    <property type="entry name" value="SEL1"/>
    <property type="match status" value="27"/>
</dbReference>
<dbReference type="EMBL" id="LUGH01000257">
    <property type="protein sequence ID" value="OBZ86962.1"/>
    <property type="molecule type" value="Genomic_DNA"/>
</dbReference>
<evidence type="ECO:0000313" key="4">
    <source>
        <dbReference type="EMBL" id="OBZ86962.1"/>
    </source>
</evidence>
<dbReference type="PANTHER" id="PTHR11102:SF160">
    <property type="entry name" value="ERAD-ASSOCIATED E3 UBIQUITIN-PROTEIN LIGASE COMPONENT HRD3"/>
    <property type="match status" value="1"/>
</dbReference>
<name>A0A1C7NCV8_9FUNG</name>